<dbReference type="PANTHER" id="PTHR23024">
    <property type="entry name" value="ARYLACETAMIDE DEACETYLASE"/>
    <property type="match status" value="1"/>
</dbReference>
<evidence type="ECO:0000259" key="2">
    <source>
        <dbReference type="Pfam" id="PF07859"/>
    </source>
</evidence>
<accession>A0A835I3Q8</accession>
<dbReference type="InterPro" id="IPR033140">
    <property type="entry name" value="Lipase_GDXG_put_SER_AS"/>
</dbReference>
<dbReference type="GO" id="GO:0016787">
    <property type="term" value="F:hydrolase activity"/>
    <property type="evidence" value="ECO:0007669"/>
    <property type="project" value="InterPro"/>
</dbReference>
<dbReference type="Proteomes" id="UP000631114">
    <property type="component" value="Unassembled WGS sequence"/>
</dbReference>
<dbReference type="InterPro" id="IPR029058">
    <property type="entry name" value="AB_hydrolase_fold"/>
</dbReference>
<dbReference type="InterPro" id="IPR050466">
    <property type="entry name" value="Carboxylest/Gibb_receptor"/>
</dbReference>
<name>A0A835I3Q8_9MAGN</name>
<dbReference type="PROSITE" id="PS01174">
    <property type="entry name" value="LIPASE_GDXG_SER"/>
    <property type="match status" value="1"/>
</dbReference>
<evidence type="ECO:0000313" key="3">
    <source>
        <dbReference type="EMBL" id="KAF9612065.1"/>
    </source>
</evidence>
<dbReference type="EMBL" id="JADFTS010000004">
    <property type="protein sequence ID" value="KAF9612065.1"/>
    <property type="molecule type" value="Genomic_DNA"/>
</dbReference>
<reference evidence="3 4" key="1">
    <citation type="submission" date="2020-10" db="EMBL/GenBank/DDBJ databases">
        <title>The Coptis chinensis genome and diversification of protoberbering-type alkaloids.</title>
        <authorList>
            <person name="Wang B."/>
            <person name="Shu S."/>
            <person name="Song C."/>
            <person name="Liu Y."/>
        </authorList>
    </citation>
    <scope>NUCLEOTIDE SEQUENCE [LARGE SCALE GENOMIC DNA]</scope>
    <source>
        <strain evidence="3">HL-2020</strain>
        <tissue evidence="3">Leaf</tissue>
    </source>
</reference>
<evidence type="ECO:0000256" key="1">
    <source>
        <dbReference type="PROSITE-ProRule" id="PRU10038"/>
    </source>
</evidence>
<evidence type="ECO:0000313" key="4">
    <source>
        <dbReference type="Proteomes" id="UP000631114"/>
    </source>
</evidence>
<organism evidence="3 4">
    <name type="scientific">Coptis chinensis</name>
    <dbReference type="NCBI Taxonomy" id="261450"/>
    <lineage>
        <taxon>Eukaryota</taxon>
        <taxon>Viridiplantae</taxon>
        <taxon>Streptophyta</taxon>
        <taxon>Embryophyta</taxon>
        <taxon>Tracheophyta</taxon>
        <taxon>Spermatophyta</taxon>
        <taxon>Magnoliopsida</taxon>
        <taxon>Ranunculales</taxon>
        <taxon>Ranunculaceae</taxon>
        <taxon>Coptidoideae</taxon>
        <taxon>Coptis</taxon>
    </lineage>
</organism>
<dbReference type="Pfam" id="PF07859">
    <property type="entry name" value="Abhydrolase_3"/>
    <property type="match status" value="1"/>
</dbReference>
<proteinExistence type="predicted"/>
<protein>
    <recommendedName>
        <fullName evidence="2">Alpha/beta hydrolase fold-3 domain-containing protein</fullName>
    </recommendedName>
</protein>
<dbReference type="SUPFAM" id="SSF53474">
    <property type="entry name" value="alpha/beta-Hydrolases"/>
    <property type="match status" value="1"/>
</dbReference>
<comment type="caution">
    <text evidence="3">The sequence shown here is derived from an EMBL/GenBank/DDBJ whole genome shotgun (WGS) entry which is preliminary data.</text>
</comment>
<feature type="active site" evidence="1">
    <location>
        <position position="179"/>
    </location>
</feature>
<feature type="domain" description="Alpha/beta hydrolase fold-3" evidence="2">
    <location>
        <begin position="94"/>
        <end position="309"/>
    </location>
</feature>
<dbReference type="Gene3D" id="3.40.50.1820">
    <property type="entry name" value="alpha/beta hydrolase"/>
    <property type="match status" value="1"/>
</dbReference>
<sequence>MSSSSSSMGSKKVEAFRYPPFIQVHEDGRIERVRQDVFVPPSVDPSTGVSSKDVVIPPKTSVSSKDVELPPESVLSARLYLPKGAKPHSKLPLLIYFHGGGFIIESAFSPTYHNYLNLLVEKTNVVAVSVNYKRAPEYPVPIAYEDSWTAVKWVFSNESGEEWLSNYADFNKVYMSGDSSGANLVHNMAIRAHSEPNDRIKFNGIILVHPYFFGVEPIESEGETDDLGKLWSAVCPATSGPDDPLLNPFKDPNFSKGPFSKEVCKRVLVCVAEKDILIHRGRSYYQELRKSGYDGVVEFMEYDEEHVFHLHTPELENACDFMNRVVAFLSA</sequence>
<dbReference type="AlphaFoldDB" id="A0A835I3Q8"/>
<dbReference type="PANTHER" id="PTHR23024:SF467">
    <property type="entry name" value="CARBOXYLESTERASE 12-RELATED"/>
    <property type="match status" value="1"/>
</dbReference>
<gene>
    <name evidence="3" type="ORF">IFM89_037984</name>
</gene>
<keyword evidence="4" id="KW-1185">Reference proteome</keyword>
<dbReference type="InterPro" id="IPR013094">
    <property type="entry name" value="AB_hydrolase_3"/>
</dbReference>
<dbReference type="OrthoDB" id="408631at2759"/>